<organism evidence="2">
    <name type="scientific">Rhizophora mucronata</name>
    <name type="common">Asiatic mangrove</name>
    <dbReference type="NCBI Taxonomy" id="61149"/>
    <lineage>
        <taxon>Eukaryota</taxon>
        <taxon>Viridiplantae</taxon>
        <taxon>Streptophyta</taxon>
        <taxon>Embryophyta</taxon>
        <taxon>Tracheophyta</taxon>
        <taxon>Spermatophyta</taxon>
        <taxon>Magnoliopsida</taxon>
        <taxon>eudicotyledons</taxon>
        <taxon>Gunneridae</taxon>
        <taxon>Pentapetalae</taxon>
        <taxon>rosids</taxon>
        <taxon>fabids</taxon>
        <taxon>Malpighiales</taxon>
        <taxon>Rhizophoraceae</taxon>
        <taxon>Rhizophora</taxon>
    </lineage>
</organism>
<evidence type="ECO:0000313" key="2">
    <source>
        <dbReference type="EMBL" id="MBX62789.1"/>
    </source>
</evidence>
<protein>
    <submittedName>
        <fullName evidence="2">Uncharacterized protein</fullName>
    </submittedName>
</protein>
<sequence>MILVTRTLLDLLLISIYQAVVLSFSSQCQNFTCVFSNIRS</sequence>
<keyword evidence="1" id="KW-0732">Signal</keyword>
<proteinExistence type="predicted"/>
<accession>A0A2P2Q7D5</accession>
<dbReference type="AlphaFoldDB" id="A0A2P2Q7D5"/>
<reference evidence="2" key="1">
    <citation type="submission" date="2018-02" db="EMBL/GenBank/DDBJ databases">
        <title>Rhizophora mucronata_Transcriptome.</title>
        <authorList>
            <person name="Meera S.P."/>
            <person name="Sreeshan A."/>
            <person name="Augustine A."/>
        </authorList>
    </citation>
    <scope>NUCLEOTIDE SEQUENCE</scope>
    <source>
        <tissue evidence="2">Leaf</tissue>
    </source>
</reference>
<feature type="signal peptide" evidence="1">
    <location>
        <begin position="1"/>
        <end position="23"/>
    </location>
</feature>
<dbReference type="EMBL" id="GGEC01082305">
    <property type="protein sequence ID" value="MBX62789.1"/>
    <property type="molecule type" value="Transcribed_RNA"/>
</dbReference>
<name>A0A2P2Q7D5_RHIMU</name>
<evidence type="ECO:0000256" key="1">
    <source>
        <dbReference type="SAM" id="SignalP"/>
    </source>
</evidence>
<feature type="chain" id="PRO_5015126991" evidence="1">
    <location>
        <begin position="24"/>
        <end position="40"/>
    </location>
</feature>